<name>A0A2G8SHU6_9APHY</name>
<feature type="region of interest" description="Disordered" evidence="1">
    <location>
        <begin position="29"/>
        <end position="139"/>
    </location>
</feature>
<feature type="compositionally biased region" description="Acidic residues" evidence="1">
    <location>
        <begin position="333"/>
        <end position="361"/>
    </location>
</feature>
<feature type="region of interest" description="Disordered" evidence="1">
    <location>
        <begin position="767"/>
        <end position="967"/>
    </location>
</feature>
<evidence type="ECO:0000313" key="3">
    <source>
        <dbReference type="Proteomes" id="UP000230002"/>
    </source>
</evidence>
<keyword evidence="3" id="KW-1185">Reference proteome</keyword>
<dbReference type="STRING" id="1077348.A0A2G8SHU6"/>
<feature type="compositionally biased region" description="Polar residues" evidence="1">
    <location>
        <begin position="216"/>
        <end position="225"/>
    </location>
</feature>
<feature type="compositionally biased region" description="Acidic residues" evidence="1">
    <location>
        <begin position="853"/>
        <end position="866"/>
    </location>
</feature>
<dbReference type="OrthoDB" id="2758439at2759"/>
<comment type="caution">
    <text evidence="2">The sequence shown here is derived from an EMBL/GenBank/DDBJ whole genome shotgun (WGS) entry which is preliminary data.</text>
</comment>
<dbReference type="EMBL" id="AYKW01000008">
    <property type="protein sequence ID" value="PIL33333.1"/>
    <property type="molecule type" value="Genomic_DNA"/>
</dbReference>
<feature type="region of interest" description="Disordered" evidence="1">
    <location>
        <begin position="201"/>
        <end position="255"/>
    </location>
</feature>
<feature type="compositionally biased region" description="Basic and acidic residues" evidence="1">
    <location>
        <begin position="915"/>
        <end position="929"/>
    </location>
</feature>
<feature type="region of interest" description="Disordered" evidence="1">
    <location>
        <begin position="605"/>
        <end position="638"/>
    </location>
</feature>
<gene>
    <name evidence="2" type="ORF">GSI_04784</name>
</gene>
<evidence type="ECO:0000313" key="2">
    <source>
        <dbReference type="EMBL" id="PIL33333.1"/>
    </source>
</evidence>
<feature type="compositionally biased region" description="Basic and acidic residues" evidence="1">
    <location>
        <begin position="772"/>
        <end position="791"/>
    </location>
</feature>
<sequence>MLIVGSRSQTLDHEHGQLKSIFLARIPSLTYGEPPPDQTDTQSAKKGPGLEKAKATASAPKKLLNPSTAMTHFPTLPPPLPPPRQASEAVAQGSVPSQDRNAPSPDTVLSGHATGDAHRSSHGGAVVDSSGYSHGASDESIGATSGLDVNIPAQLPPLPFNTRLPTIPEELGTSTCASEPEVQLPNVVMLSNNQTPPFPDLPGNIRSDSHPENDTLVPSNGNLTSKRIDVRSNDRTTNRLANRPGDGSSNPLIDRLSSSANNRIASQSVPHSQGAVDFSSHADPNVRGIASTAVVTSGENPFHETYGLKTANGMYTITDPLSNPAPCAQPEDMAMDDGDESPADSDLDVTDDEGGEGEEENALGRISDANRLVLKAELHEVHKRLRKVAKKTGLSTSQVFNHWTLATQRKSSKSNAWNLYGKYFKAHEKQELAHLREPIPSDAADVNIRQLCYKAFMADVHPAGPNILKTYSMAEALKGGSMSQSYVERKAEFHRVKDRLTDIMKQSESLHGFSGVFAIVGNVPNSDSGLGVVYETNHAKEFFLTRCRADKDAVLTHLKAHVYNNSSHTLVDLTFDEPLMTARARRGVADIQAAKATGVTHVLAKSGGQADSVAGPSKRAAEEVDQRSSLDSDEEPDDQRRLGISIASKLLHQLNGLAIPNAGVWKNIPWKTFGKKAVQHKFIARNWPEGVPLPPIHEIGQRRTQLQGSDEGEAKKRIVRSIQALPHGQLRLLWSAIYDEKNPLHFARYGGRSSELGKSLDPIVWGAPPRHTSKDRFGRRLFADGRVDRNGVPRLRPPSDNVEKGTESASDSDHSLPEDSAVHKKSSYRRKPISIPSLPTKKTPNAAASEYIDICDESDSDSDSDSDPPAPPKRKSDPAPRSTSRSKLESQRPQKAGTKRKRESLKDSQPSTKGKGKEKAHSPEGKDFLHGSSMVGESKRPRLHPPGYQDPSAVSRPDNFSNTPPCAYTGARPDGFSNFGATGGSNVQPDGFSTVGAAGRSNVQPNGLPDIRPDNFSRVEAIGHLNVRRDGFSDAQQDGFANIRPDGFPNVRPDGFANVRPDGFANVRPDGFANVRPDGFTNVRPDGFLGVRQDGFLDVQANGFPTVRPDSWPDTGMGPRSDVGAGYLF</sequence>
<feature type="compositionally biased region" description="Pro residues" evidence="1">
    <location>
        <begin position="75"/>
        <end position="84"/>
    </location>
</feature>
<dbReference type="Proteomes" id="UP000230002">
    <property type="component" value="Unassembled WGS sequence"/>
</dbReference>
<proteinExistence type="predicted"/>
<feature type="compositionally biased region" description="Basic and acidic residues" evidence="1">
    <location>
        <begin position="801"/>
        <end position="822"/>
    </location>
</feature>
<evidence type="ECO:0000256" key="1">
    <source>
        <dbReference type="SAM" id="MobiDB-lite"/>
    </source>
</evidence>
<protein>
    <submittedName>
        <fullName evidence="2">Uncharacterized protein</fullName>
    </submittedName>
</protein>
<accession>A0A2G8SHU6</accession>
<feature type="compositionally biased region" description="Basic and acidic residues" evidence="1">
    <location>
        <begin position="226"/>
        <end position="237"/>
    </location>
</feature>
<organism evidence="2 3">
    <name type="scientific">Ganoderma sinense ZZ0214-1</name>
    <dbReference type="NCBI Taxonomy" id="1077348"/>
    <lineage>
        <taxon>Eukaryota</taxon>
        <taxon>Fungi</taxon>
        <taxon>Dikarya</taxon>
        <taxon>Basidiomycota</taxon>
        <taxon>Agaricomycotina</taxon>
        <taxon>Agaricomycetes</taxon>
        <taxon>Polyporales</taxon>
        <taxon>Polyporaceae</taxon>
        <taxon>Ganoderma</taxon>
    </lineage>
</organism>
<dbReference type="AlphaFoldDB" id="A0A2G8SHU6"/>
<reference evidence="2 3" key="1">
    <citation type="journal article" date="2015" name="Sci. Rep.">
        <title>Chromosome-level genome map provides insights into diverse defense mechanisms in the medicinal fungus Ganoderma sinense.</title>
        <authorList>
            <person name="Zhu Y."/>
            <person name="Xu J."/>
            <person name="Sun C."/>
            <person name="Zhou S."/>
            <person name="Xu H."/>
            <person name="Nelson D.R."/>
            <person name="Qian J."/>
            <person name="Song J."/>
            <person name="Luo H."/>
            <person name="Xiang L."/>
            <person name="Li Y."/>
            <person name="Xu Z."/>
            <person name="Ji A."/>
            <person name="Wang L."/>
            <person name="Lu S."/>
            <person name="Hayward A."/>
            <person name="Sun W."/>
            <person name="Li X."/>
            <person name="Schwartz D.C."/>
            <person name="Wang Y."/>
            <person name="Chen S."/>
        </authorList>
    </citation>
    <scope>NUCLEOTIDE SEQUENCE [LARGE SCALE GENOMIC DNA]</scope>
    <source>
        <strain evidence="2 3">ZZ0214-1</strain>
    </source>
</reference>
<feature type="compositionally biased region" description="Basic and acidic residues" evidence="1">
    <location>
        <begin position="619"/>
        <end position="630"/>
    </location>
</feature>
<feature type="region of interest" description="Disordered" evidence="1">
    <location>
        <begin position="320"/>
        <end position="366"/>
    </location>
</feature>
<feature type="compositionally biased region" description="Basic residues" evidence="1">
    <location>
        <begin position="823"/>
        <end position="832"/>
    </location>
</feature>
<feature type="region of interest" description="Disordered" evidence="1">
    <location>
        <begin position="1107"/>
        <end position="1129"/>
    </location>
</feature>